<evidence type="ECO:0000313" key="2">
    <source>
        <dbReference type="Proteomes" id="UP000004030"/>
    </source>
</evidence>
<accession>G6EKE5</accession>
<gene>
    <name evidence="1" type="ORF">NSU_4816</name>
</gene>
<dbReference type="EMBL" id="AGFM01000093">
    <property type="protein sequence ID" value="EHJ58248.1"/>
    <property type="molecule type" value="Genomic_DNA"/>
</dbReference>
<reference evidence="1 2" key="1">
    <citation type="journal article" date="2012" name="J. Bacteriol.">
        <title>Genome sequence of benzo(a)pyrene-degrading bacterium Novosphingobium pentaromativorans US6-1.</title>
        <authorList>
            <person name="Luo Y.R."/>
            <person name="Kang S.G."/>
            <person name="Kim S.J."/>
            <person name="Kim M.R."/>
            <person name="Li N."/>
            <person name="Lee J.H."/>
            <person name="Kwon K.K."/>
        </authorList>
    </citation>
    <scope>NUCLEOTIDE SEQUENCE [LARGE SCALE GENOMIC DNA]</scope>
    <source>
        <strain evidence="1 2">US6-1</strain>
    </source>
</reference>
<evidence type="ECO:0000313" key="1">
    <source>
        <dbReference type="EMBL" id="EHJ58248.1"/>
    </source>
</evidence>
<organism evidence="1 2">
    <name type="scientific">Novosphingobium pentaromativorans US6-1</name>
    <dbReference type="NCBI Taxonomy" id="1088721"/>
    <lineage>
        <taxon>Bacteria</taxon>
        <taxon>Pseudomonadati</taxon>
        <taxon>Pseudomonadota</taxon>
        <taxon>Alphaproteobacteria</taxon>
        <taxon>Sphingomonadales</taxon>
        <taxon>Sphingomonadaceae</taxon>
        <taxon>Novosphingobium</taxon>
    </lineage>
</organism>
<proteinExistence type="predicted"/>
<name>G6EKE5_9SPHN</name>
<dbReference type="AlphaFoldDB" id="G6EKE5"/>
<dbReference type="PATRIC" id="fig|1088721.3.peg.4728"/>
<sequence>MWCRHLVAGKMLGLFGILPQSRQASVISNFRENDASDLARQLSVLKELYREANTEALTQRARAAWLHELAKALARPPKGWRRWLPYELWSRRVLRRLAAENIFDGADYMSRYPDVRLDGQNPVYHYLAHGIGEGRDAGGRLSTCAHIDPDLSAIPEILASRLFDANWYAERYGVTGSERDLAEDFLRASAADALRQPGPLFSGSFYSLENPDIREINPLVHYLRYGMQQGRRAFQSATADAFMTDASDQPIHTIYDLLEPGRPVVVLHWKDGNFFFTDIAKYISEVLNSQGYRVILRDDHRNIDLRSVEIIVVAPHEYCVHGPGVEFTPQVAGRIVYVNLEQWHTSWFSLALDKMLKSRKALDINPLSARGLSRLGIKAGFLPLLPAKGGVFDLGQAPPSRQLTQLRAIKPLTYPRDILKRPYDILFVGYLNERRARALADLGHALSGFDCFLHAPRFNGPVTTENPNMIGGRDVAQIAQHAKLLLNIHQGESHYFEWHRLVISGIAQGCIPLTEPCADIGIVKPGEHYIEAAIEEMPARIEWLLSTSEGQMEIKRLHKNGQVLMARLQKQFAGRAL</sequence>
<keyword evidence="2" id="KW-1185">Reference proteome</keyword>
<comment type="caution">
    <text evidence="1">The sequence shown here is derived from an EMBL/GenBank/DDBJ whole genome shotgun (WGS) entry which is preliminary data.</text>
</comment>
<protein>
    <submittedName>
        <fullName evidence="1">Uncharacterized protein</fullName>
    </submittedName>
</protein>
<dbReference type="Proteomes" id="UP000004030">
    <property type="component" value="Unassembled WGS sequence"/>
</dbReference>
<dbReference type="eggNOG" id="COG1215">
    <property type="taxonomic scope" value="Bacteria"/>
</dbReference>